<name>A0A1F5KKS4_9BACT</name>
<evidence type="ECO:0000313" key="1">
    <source>
        <dbReference type="EMBL" id="OGE41221.1"/>
    </source>
</evidence>
<gene>
    <name evidence="1" type="ORF">A3D25_01685</name>
</gene>
<sequence>MAKDIEKLSKEYQKFIEELDSESLKLVTGDFSVALEYARKGMEQVDPGNLNNQSIQQIAIEMQNIANMVLRERSIN</sequence>
<dbReference type="Proteomes" id="UP000177328">
    <property type="component" value="Unassembled WGS sequence"/>
</dbReference>
<proteinExistence type="predicted"/>
<accession>A0A1F5KKS4</accession>
<evidence type="ECO:0000313" key="2">
    <source>
        <dbReference type="Proteomes" id="UP000177328"/>
    </source>
</evidence>
<organism evidence="1 2">
    <name type="scientific">Candidatus Daviesbacteria bacterium RIFCSPHIGHO2_02_FULL_43_12</name>
    <dbReference type="NCBI Taxonomy" id="1797776"/>
    <lineage>
        <taxon>Bacteria</taxon>
        <taxon>Candidatus Daviesiibacteriota</taxon>
    </lineage>
</organism>
<dbReference type="AlphaFoldDB" id="A0A1F5KKS4"/>
<protein>
    <recommendedName>
        <fullName evidence="3">Phage protein</fullName>
    </recommendedName>
</protein>
<reference evidence="1 2" key="1">
    <citation type="journal article" date="2016" name="Nat. Commun.">
        <title>Thousands of microbial genomes shed light on interconnected biogeochemical processes in an aquifer system.</title>
        <authorList>
            <person name="Anantharaman K."/>
            <person name="Brown C.T."/>
            <person name="Hug L.A."/>
            <person name="Sharon I."/>
            <person name="Castelle C.J."/>
            <person name="Probst A.J."/>
            <person name="Thomas B.C."/>
            <person name="Singh A."/>
            <person name="Wilkins M.J."/>
            <person name="Karaoz U."/>
            <person name="Brodie E.L."/>
            <person name="Williams K.H."/>
            <person name="Hubbard S.S."/>
            <person name="Banfield J.F."/>
        </authorList>
    </citation>
    <scope>NUCLEOTIDE SEQUENCE [LARGE SCALE GENOMIC DNA]</scope>
</reference>
<comment type="caution">
    <text evidence="1">The sequence shown here is derived from an EMBL/GenBank/DDBJ whole genome shotgun (WGS) entry which is preliminary data.</text>
</comment>
<evidence type="ECO:0008006" key="3">
    <source>
        <dbReference type="Google" id="ProtNLM"/>
    </source>
</evidence>
<dbReference type="EMBL" id="MFDD01000002">
    <property type="protein sequence ID" value="OGE41221.1"/>
    <property type="molecule type" value="Genomic_DNA"/>
</dbReference>